<dbReference type="InterPro" id="IPR004398">
    <property type="entry name" value="RNA_MeTrfase_RsmD"/>
</dbReference>
<gene>
    <name evidence="4" type="ORF">SAMN04490247_0609</name>
</gene>
<dbReference type="EMBL" id="FNEV01000001">
    <property type="protein sequence ID" value="SDJ03913.1"/>
    <property type="molecule type" value="Genomic_DNA"/>
</dbReference>
<dbReference type="InterPro" id="IPR029063">
    <property type="entry name" value="SAM-dependent_MTases_sf"/>
</dbReference>
<dbReference type="SUPFAM" id="SSF53335">
    <property type="entry name" value="S-adenosyl-L-methionine-dependent methyltransferases"/>
    <property type="match status" value="1"/>
</dbReference>
<evidence type="ECO:0000313" key="5">
    <source>
        <dbReference type="Proteomes" id="UP000199225"/>
    </source>
</evidence>
<reference evidence="5" key="1">
    <citation type="submission" date="2016-10" db="EMBL/GenBank/DDBJ databases">
        <authorList>
            <person name="Varghese N."/>
            <person name="Submissions S."/>
        </authorList>
    </citation>
    <scope>NUCLEOTIDE SEQUENCE [LARGE SCALE GENOMIC DNA]</scope>
    <source>
        <strain evidence="5">DSM 4771</strain>
    </source>
</reference>
<dbReference type="GO" id="GO:0003676">
    <property type="term" value="F:nucleic acid binding"/>
    <property type="evidence" value="ECO:0007669"/>
    <property type="project" value="InterPro"/>
</dbReference>
<dbReference type="OrthoDB" id="9803017at2"/>
<keyword evidence="2 4" id="KW-0808">Transferase</keyword>
<evidence type="ECO:0000256" key="3">
    <source>
        <dbReference type="SAM" id="MobiDB-lite"/>
    </source>
</evidence>
<dbReference type="Gene3D" id="3.40.50.150">
    <property type="entry name" value="Vaccinia Virus protein VP39"/>
    <property type="match status" value="1"/>
</dbReference>
<dbReference type="Pfam" id="PF03602">
    <property type="entry name" value="Cons_hypoth95"/>
    <property type="match status" value="1"/>
</dbReference>
<protein>
    <submittedName>
        <fullName evidence="4">16S rRNA (Guanine966-N2)-methyltransferase</fullName>
    </submittedName>
</protein>
<organism evidence="4 5">
    <name type="scientific">Salimicrobium halophilum</name>
    <dbReference type="NCBI Taxonomy" id="86666"/>
    <lineage>
        <taxon>Bacteria</taxon>
        <taxon>Bacillati</taxon>
        <taxon>Bacillota</taxon>
        <taxon>Bacilli</taxon>
        <taxon>Bacillales</taxon>
        <taxon>Bacillaceae</taxon>
        <taxon>Salimicrobium</taxon>
    </lineage>
</organism>
<dbReference type="STRING" id="86666.SAMN04490247_0609"/>
<dbReference type="PANTHER" id="PTHR43542:SF1">
    <property type="entry name" value="METHYLTRANSFERASE"/>
    <property type="match status" value="1"/>
</dbReference>
<name>A0A1G8QH68_9BACI</name>
<proteinExistence type="predicted"/>
<dbReference type="GO" id="GO:0031167">
    <property type="term" value="P:rRNA methylation"/>
    <property type="evidence" value="ECO:0007669"/>
    <property type="project" value="InterPro"/>
</dbReference>
<dbReference type="InterPro" id="IPR002052">
    <property type="entry name" value="DNA_methylase_N6_adenine_CS"/>
</dbReference>
<dbReference type="PIRSF" id="PIRSF004553">
    <property type="entry name" value="CHP00095"/>
    <property type="match status" value="1"/>
</dbReference>
<accession>A0A1G8QH68</accession>
<dbReference type="PROSITE" id="PS00092">
    <property type="entry name" value="N6_MTASE"/>
    <property type="match status" value="1"/>
</dbReference>
<keyword evidence="1 4" id="KW-0489">Methyltransferase</keyword>
<sequence>MRVVSGTHKGHRLYSVPTHKTRPTTDKVKEAVFQIIGPYFDGGVVFDCFAGSGGLGIECLSRGAEKAIFVDKEPKAIKTIWDNVRALKLEDHVEVFRTDAYRAMKAAGKRGITFSYVFLDPPYKKFSYEDLMQKLLEHELLEDGAVVVCEHDISEALPREVGPIRQFKQEEYGSNIGVSFYQKEE</sequence>
<dbReference type="NCBIfam" id="TIGR00095">
    <property type="entry name" value="16S rRNA (guanine(966)-N(2))-methyltransferase RsmD"/>
    <property type="match status" value="1"/>
</dbReference>
<dbReference type="RefSeq" id="WP_093191912.1">
    <property type="nucleotide sequence ID" value="NZ_FNEV01000001.1"/>
</dbReference>
<dbReference type="Proteomes" id="UP000199225">
    <property type="component" value="Unassembled WGS sequence"/>
</dbReference>
<dbReference type="GO" id="GO:0008168">
    <property type="term" value="F:methyltransferase activity"/>
    <property type="evidence" value="ECO:0007669"/>
    <property type="project" value="UniProtKB-KW"/>
</dbReference>
<dbReference type="AlphaFoldDB" id="A0A1G8QH68"/>
<dbReference type="CDD" id="cd02440">
    <property type="entry name" value="AdoMet_MTases"/>
    <property type="match status" value="1"/>
</dbReference>
<evidence type="ECO:0000256" key="2">
    <source>
        <dbReference type="ARBA" id="ARBA00022679"/>
    </source>
</evidence>
<evidence type="ECO:0000313" key="4">
    <source>
        <dbReference type="EMBL" id="SDJ03913.1"/>
    </source>
</evidence>
<evidence type="ECO:0000256" key="1">
    <source>
        <dbReference type="ARBA" id="ARBA00022603"/>
    </source>
</evidence>
<keyword evidence="5" id="KW-1185">Reference proteome</keyword>
<feature type="region of interest" description="Disordered" evidence="3">
    <location>
        <begin position="1"/>
        <end position="21"/>
    </location>
</feature>
<dbReference type="PANTHER" id="PTHR43542">
    <property type="entry name" value="METHYLTRANSFERASE"/>
    <property type="match status" value="1"/>
</dbReference>